<name>A0A919E7M2_9ACTN</name>
<comment type="caution">
    <text evidence="1">The sequence shown here is derived from an EMBL/GenBank/DDBJ whole genome shotgun (WGS) entry which is preliminary data.</text>
</comment>
<reference evidence="1" key="2">
    <citation type="submission" date="2020-09" db="EMBL/GenBank/DDBJ databases">
        <authorList>
            <person name="Sun Q."/>
            <person name="Ohkuma M."/>
        </authorList>
    </citation>
    <scope>NUCLEOTIDE SEQUENCE</scope>
    <source>
        <strain evidence="1">JCM 3302</strain>
    </source>
</reference>
<protein>
    <submittedName>
        <fullName evidence="1">Uncharacterized protein</fullName>
    </submittedName>
</protein>
<dbReference type="RefSeq" id="WP_189908372.1">
    <property type="nucleotide sequence ID" value="NZ_BNBC01000099.1"/>
</dbReference>
<evidence type="ECO:0000313" key="1">
    <source>
        <dbReference type="EMBL" id="GHF20561.1"/>
    </source>
</evidence>
<keyword evidence="2" id="KW-1185">Reference proteome</keyword>
<gene>
    <name evidence="1" type="ORF">GCM10014715_88730</name>
</gene>
<accession>A0A919E7M2</accession>
<proteinExistence type="predicted"/>
<evidence type="ECO:0000313" key="2">
    <source>
        <dbReference type="Proteomes" id="UP000641386"/>
    </source>
</evidence>
<organism evidence="1 2">
    <name type="scientific">Streptomyces spiralis</name>
    <dbReference type="NCBI Taxonomy" id="66376"/>
    <lineage>
        <taxon>Bacteria</taxon>
        <taxon>Bacillati</taxon>
        <taxon>Actinomycetota</taxon>
        <taxon>Actinomycetes</taxon>
        <taxon>Kitasatosporales</taxon>
        <taxon>Streptomycetaceae</taxon>
        <taxon>Streptomyces</taxon>
    </lineage>
</organism>
<sequence length="143" mass="15461">MLLSEEDAAKKGEACSFVYLARDALGLGADALGGTVAVRKLGCGVTPIEAWVRYDNGRYLDAWYNRLRVAFLATMADLGVHGACLVMTACTTMGLHARKRVWTGRHDAVQIVRRVRRPMATAARAHVRGGWAWWGVGAAGCEG</sequence>
<dbReference type="EMBL" id="BNBC01000099">
    <property type="protein sequence ID" value="GHF20561.1"/>
    <property type="molecule type" value="Genomic_DNA"/>
</dbReference>
<dbReference type="AlphaFoldDB" id="A0A919E7M2"/>
<dbReference type="Proteomes" id="UP000641386">
    <property type="component" value="Unassembled WGS sequence"/>
</dbReference>
<reference evidence="1" key="1">
    <citation type="journal article" date="2014" name="Int. J. Syst. Evol. Microbiol.">
        <title>Complete genome sequence of Corynebacterium casei LMG S-19264T (=DSM 44701T), isolated from a smear-ripened cheese.</title>
        <authorList>
            <consortium name="US DOE Joint Genome Institute (JGI-PGF)"/>
            <person name="Walter F."/>
            <person name="Albersmeier A."/>
            <person name="Kalinowski J."/>
            <person name="Ruckert C."/>
        </authorList>
    </citation>
    <scope>NUCLEOTIDE SEQUENCE</scope>
    <source>
        <strain evidence="1">JCM 3302</strain>
    </source>
</reference>